<dbReference type="Pfam" id="PF26353">
    <property type="entry name" value="YhfM"/>
    <property type="match status" value="1"/>
</dbReference>
<accession>A0A0B5QFL0</accession>
<evidence type="ECO:0000313" key="3">
    <source>
        <dbReference type="EMBL" id="MBF7808071.1"/>
    </source>
</evidence>
<dbReference type="Proteomes" id="UP000031866">
    <property type="component" value="Chromosome"/>
</dbReference>
<dbReference type="EMBL" id="JADOEF010000001">
    <property type="protein sequence ID" value="MBF7808071.1"/>
    <property type="molecule type" value="Genomic_DNA"/>
</dbReference>
<dbReference type="EMBL" id="JABSXK010000001">
    <property type="protein sequence ID" value="NRV08948.1"/>
    <property type="molecule type" value="Genomic_DNA"/>
</dbReference>
<gene>
    <name evidence="5" type="ORF">BCD95_000172</name>
    <name evidence="4" type="ORF">DFH45_001911</name>
    <name evidence="3" type="ORF">IS491_05120</name>
    <name evidence="2" type="ORF">LF65_00065</name>
</gene>
<reference evidence="3" key="4">
    <citation type="submission" date="2020-11" db="EMBL/GenBank/DDBJ databases">
        <authorList>
            <person name="Thieme N."/>
            <person name="Liebl W."/>
            <person name="Zverlov V."/>
        </authorList>
    </citation>
    <scope>NUCLEOTIDE SEQUENCE</scope>
    <source>
        <strain evidence="3">NT08</strain>
    </source>
</reference>
<evidence type="ECO:0000313" key="4">
    <source>
        <dbReference type="EMBL" id="NRV08948.1"/>
    </source>
</evidence>
<evidence type="ECO:0000313" key="2">
    <source>
        <dbReference type="EMBL" id="AJG96757.1"/>
    </source>
</evidence>
<dbReference type="OMA" id="FRTVITI"/>
<evidence type="ECO:0000259" key="1">
    <source>
        <dbReference type="Pfam" id="PF26353"/>
    </source>
</evidence>
<dbReference type="Proteomes" id="UP000821656">
    <property type="component" value="Unassembled WGS sequence"/>
</dbReference>
<reference evidence="6" key="1">
    <citation type="submission" date="2014-12" db="EMBL/GenBank/DDBJ databases">
        <title>Genome sequence of Clostridium beijerinckii strain 59B.</title>
        <authorList>
            <person name="Little G.T."/>
            <person name="Minton N.P."/>
        </authorList>
    </citation>
    <scope>NUCLEOTIDE SEQUENCE [LARGE SCALE GENOMIC DNA]</scope>
    <source>
        <strain evidence="6">59B</strain>
    </source>
</reference>
<dbReference type="AlphaFoldDB" id="A0A0B5QFL0"/>
<organism evidence="2 6">
    <name type="scientific">Clostridium beijerinckii</name>
    <name type="common">Clostridium MP</name>
    <dbReference type="NCBI Taxonomy" id="1520"/>
    <lineage>
        <taxon>Bacteria</taxon>
        <taxon>Bacillati</taxon>
        <taxon>Bacillota</taxon>
        <taxon>Clostridia</taxon>
        <taxon>Eubacteriales</taxon>
        <taxon>Clostridiaceae</taxon>
        <taxon>Clostridium</taxon>
    </lineage>
</organism>
<dbReference type="PROSITE" id="PS51257">
    <property type="entry name" value="PROKAR_LIPOPROTEIN"/>
    <property type="match status" value="1"/>
</dbReference>
<dbReference type="EMBL" id="JABTDW010000001">
    <property type="protein sequence ID" value="NSB11913.1"/>
    <property type="molecule type" value="Genomic_DNA"/>
</dbReference>
<dbReference type="Proteomes" id="UP000631418">
    <property type="component" value="Unassembled WGS sequence"/>
</dbReference>
<name>A0A0B5QFL0_CLOBE</name>
<evidence type="ECO:0000313" key="5">
    <source>
        <dbReference type="EMBL" id="NSB11913.1"/>
    </source>
</evidence>
<reference evidence="4" key="3">
    <citation type="submission" date="2020-05" db="EMBL/GenBank/DDBJ databases">
        <title>Genomic insights into acetone-butanol-ethanol (ABE) fermentation by sequencing solventogenic clostridia strains.</title>
        <authorList>
            <person name="Brown S."/>
        </authorList>
    </citation>
    <scope>NUCLEOTIDE SEQUENCE</scope>
    <source>
        <strain evidence="5">DJ123</strain>
        <strain evidence="4">DJ126</strain>
    </source>
</reference>
<feature type="domain" description="YhfM-like" evidence="1">
    <location>
        <begin position="45"/>
        <end position="149"/>
    </location>
</feature>
<protein>
    <recommendedName>
        <fullName evidence="1">YhfM-like domain-containing protein</fullName>
    </recommendedName>
</protein>
<sequence>MRNSKFLTIVLPLVLVSSMMLSGCSFIDNIEVKMNLKNQQFDYIKQNKVDKIIIQSVRDSGFRFVVNDPKAIDDIYKILSDGSEVSKKSSLDPDYIFEVCTGDEVRKYQYVVGANEHGTGNFYDDDKAFSVPKNLENTIMQNLSFIRKPRDFNYIYYQSILKVIDKKKDSLSNGNKVGVNIAGDTDCLKYIFSVDLEDFKKSLNKTLPSVDLVNNNYEDFDTIIKVKNRGYNSTVFKTLITVDNKKDNSFESYYVTAEYNYKDWDIKISEPNKVPQDW</sequence>
<dbReference type="InterPro" id="IPR058780">
    <property type="entry name" value="YhfM-like_dom"/>
</dbReference>
<dbReference type="Proteomes" id="UP000822184">
    <property type="component" value="Unassembled WGS sequence"/>
</dbReference>
<evidence type="ECO:0000313" key="6">
    <source>
        <dbReference type="Proteomes" id="UP000031866"/>
    </source>
</evidence>
<reference evidence="2" key="2">
    <citation type="submission" date="2016-02" db="EMBL/GenBank/DDBJ databases">
        <title>Genome sequence of Clostridium beijerinckii strain 59B.</title>
        <authorList>
            <person name="Little G.T."/>
            <person name="Minton N.P."/>
        </authorList>
    </citation>
    <scope>NUCLEOTIDE SEQUENCE</scope>
    <source>
        <strain evidence="2">NCIMB 14988</strain>
    </source>
</reference>
<dbReference type="KEGG" id="cbei:LF65_00065"/>
<dbReference type="OrthoDB" id="1931871at2"/>
<proteinExistence type="predicted"/>
<dbReference type="STRING" id="1520.LF65_00065"/>
<dbReference type="EMBL" id="CP010086">
    <property type="protein sequence ID" value="AJG96757.1"/>
    <property type="molecule type" value="Genomic_DNA"/>
</dbReference>